<dbReference type="InterPro" id="IPR030395">
    <property type="entry name" value="GP_PDE_dom"/>
</dbReference>
<evidence type="ECO:0000256" key="6">
    <source>
        <dbReference type="ARBA" id="ARBA00023098"/>
    </source>
</evidence>
<dbReference type="Proteomes" id="UP000694888">
    <property type="component" value="Unplaced"/>
</dbReference>
<evidence type="ECO:0000256" key="13">
    <source>
        <dbReference type="SAM" id="Phobius"/>
    </source>
</evidence>
<comment type="catalytic activity">
    <reaction evidence="11">
        <text>1-O-(1Z-octadecenyl)-sn-glycero-3-phospho-N-hexadecanoyl-ethanolamine + H2O = 1-O-(1Z-octadecenyl)-sn-glycero-3-phosphate + N-hexadecanoylethanolamine + H(+)</text>
        <dbReference type="Rhea" id="RHEA:53184"/>
        <dbReference type="ChEBI" id="CHEBI:15377"/>
        <dbReference type="ChEBI" id="CHEBI:15378"/>
        <dbReference type="ChEBI" id="CHEBI:71464"/>
        <dbReference type="ChEBI" id="CHEBI:137009"/>
        <dbReference type="ChEBI" id="CHEBI:137017"/>
    </reaction>
    <physiologicalReaction direction="left-to-right" evidence="11">
        <dbReference type="Rhea" id="RHEA:53185"/>
    </physiologicalReaction>
</comment>
<comment type="catalytic activity">
    <reaction evidence="12">
        <text>N,1-di-(9Z-octadecenoyl)-sn-glycero-3-phosphoethanolamine + H2O = N-(9Z-octadecenoyl) ethanolamine + 1-(9Z-octadecenoyl)-sn-glycero-3-phosphate + H(+)</text>
        <dbReference type="Rhea" id="RHEA:56460"/>
        <dbReference type="ChEBI" id="CHEBI:15377"/>
        <dbReference type="ChEBI" id="CHEBI:15378"/>
        <dbReference type="ChEBI" id="CHEBI:71466"/>
        <dbReference type="ChEBI" id="CHEBI:74544"/>
        <dbReference type="ChEBI" id="CHEBI:85222"/>
    </reaction>
    <physiologicalReaction direction="left-to-right" evidence="12">
        <dbReference type="Rhea" id="RHEA:56461"/>
    </physiologicalReaction>
</comment>
<dbReference type="PANTHER" id="PTHR42758">
    <property type="entry name" value="PHOSPHATIDYLGLYCEROL PHOSPHOLIPASE C"/>
    <property type="match status" value="1"/>
</dbReference>
<feature type="transmembrane region" description="Helical" evidence="13">
    <location>
        <begin position="249"/>
        <end position="266"/>
    </location>
</feature>
<keyword evidence="15" id="KW-1185">Reference proteome</keyword>
<dbReference type="PROSITE" id="PS51704">
    <property type="entry name" value="GP_PDE"/>
    <property type="match status" value="1"/>
</dbReference>
<evidence type="ECO:0000313" key="15">
    <source>
        <dbReference type="Proteomes" id="UP000694888"/>
    </source>
</evidence>
<dbReference type="Gene3D" id="3.20.20.190">
    <property type="entry name" value="Phosphatidylinositol (PI) phosphodiesterase"/>
    <property type="match status" value="1"/>
</dbReference>
<evidence type="ECO:0000259" key="14">
    <source>
        <dbReference type="PROSITE" id="PS51704"/>
    </source>
</evidence>
<comment type="catalytic activity">
    <reaction evidence="10">
        <text>N-hexadecanoyl-1-(9Z-octadecenoyl)-sn-glycero-3-phosphoethanolamine + H2O = N-hexadecanoylethanolamine + 1-(9Z-octadecenoyl)-sn-glycero-3-phosphate + H(+)</text>
        <dbReference type="Rhea" id="RHEA:53168"/>
        <dbReference type="ChEBI" id="CHEBI:15377"/>
        <dbReference type="ChEBI" id="CHEBI:15378"/>
        <dbReference type="ChEBI" id="CHEBI:71464"/>
        <dbReference type="ChEBI" id="CHEBI:74544"/>
        <dbReference type="ChEBI" id="CHEBI:85217"/>
    </reaction>
    <physiologicalReaction direction="left-to-right" evidence="10">
        <dbReference type="Rhea" id="RHEA:53169"/>
    </physiologicalReaction>
</comment>
<protein>
    <submittedName>
        <fullName evidence="16 17">Lysophospholipase D GDPD1 isoform X1</fullName>
    </submittedName>
</protein>
<proteinExistence type="inferred from homology"/>
<keyword evidence="3 13" id="KW-0812">Transmembrane</keyword>
<feature type="domain" description="GP-PDE" evidence="14">
    <location>
        <begin position="84"/>
        <end position="355"/>
    </location>
</feature>
<evidence type="ECO:0000256" key="4">
    <source>
        <dbReference type="ARBA" id="ARBA00022801"/>
    </source>
</evidence>
<evidence type="ECO:0000256" key="2">
    <source>
        <dbReference type="ARBA" id="ARBA00007277"/>
    </source>
</evidence>
<organism evidence="15 17">
    <name type="scientific">Aplysia californica</name>
    <name type="common">California sea hare</name>
    <dbReference type="NCBI Taxonomy" id="6500"/>
    <lineage>
        <taxon>Eukaryota</taxon>
        <taxon>Metazoa</taxon>
        <taxon>Spiralia</taxon>
        <taxon>Lophotrochozoa</taxon>
        <taxon>Mollusca</taxon>
        <taxon>Gastropoda</taxon>
        <taxon>Heterobranchia</taxon>
        <taxon>Euthyneura</taxon>
        <taxon>Tectipleura</taxon>
        <taxon>Aplysiida</taxon>
        <taxon>Aplysioidea</taxon>
        <taxon>Aplysiidae</taxon>
        <taxon>Aplysia</taxon>
    </lineage>
</organism>
<evidence type="ECO:0000256" key="10">
    <source>
        <dbReference type="ARBA" id="ARBA00047538"/>
    </source>
</evidence>
<evidence type="ECO:0000256" key="5">
    <source>
        <dbReference type="ARBA" id="ARBA00022989"/>
    </source>
</evidence>
<dbReference type="InterPro" id="IPR052271">
    <property type="entry name" value="GDPD-Related"/>
</dbReference>
<comment type="catalytic activity">
    <reaction evidence="8">
        <text>1-O-hexadecyl-sn-glycero-3-phosphocholine + H2O = 1-O-hexadecyl-sn-glycero-3-phosphate + choline + H(+)</text>
        <dbReference type="Rhea" id="RHEA:41143"/>
        <dbReference type="ChEBI" id="CHEBI:15354"/>
        <dbReference type="ChEBI" id="CHEBI:15377"/>
        <dbReference type="ChEBI" id="CHEBI:15378"/>
        <dbReference type="ChEBI" id="CHEBI:64496"/>
        <dbReference type="ChEBI" id="CHEBI:77580"/>
    </reaction>
    <physiologicalReaction direction="left-to-right" evidence="8">
        <dbReference type="Rhea" id="RHEA:41144"/>
    </physiologicalReaction>
</comment>
<comment type="catalytic activity">
    <reaction evidence="9">
        <text>N-(5Z,8Z,11Z,14Z-eicosatetraenoyl)-1-(9Z-octadecenoyl)-sn-glycero-3-phosphoethanolamine + H2O = N-(5Z,8Z,11Z,14Z-eicosatetraenoyl)-ethanolamine + 1-(9Z-octadecenoyl)-sn-glycero-3-phosphate + H(+)</text>
        <dbReference type="Rhea" id="RHEA:45544"/>
        <dbReference type="ChEBI" id="CHEBI:2700"/>
        <dbReference type="ChEBI" id="CHEBI:15377"/>
        <dbReference type="ChEBI" id="CHEBI:15378"/>
        <dbReference type="ChEBI" id="CHEBI:74544"/>
        <dbReference type="ChEBI" id="CHEBI:85223"/>
    </reaction>
    <physiologicalReaction direction="left-to-right" evidence="9">
        <dbReference type="Rhea" id="RHEA:45545"/>
    </physiologicalReaction>
</comment>
<comment type="similarity">
    <text evidence="2">Belongs to the glycerophosphoryl diester phosphodiesterase family.</text>
</comment>
<dbReference type="InterPro" id="IPR017946">
    <property type="entry name" value="PLC-like_Pdiesterase_TIM-brl"/>
</dbReference>
<dbReference type="PANTHER" id="PTHR42758:SF2">
    <property type="entry name" value="PHOSPHATIDYLGLYCEROL PHOSPHOLIPASE C"/>
    <property type="match status" value="1"/>
</dbReference>
<keyword evidence="5 13" id="KW-1133">Transmembrane helix</keyword>
<evidence type="ECO:0000256" key="3">
    <source>
        <dbReference type="ARBA" id="ARBA00022692"/>
    </source>
</evidence>
<evidence type="ECO:0000256" key="9">
    <source>
        <dbReference type="ARBA" id="ARBA00047392"/>
    </source>
</evidence>
<keyword evidence="7 13" id="KW-0472">Membrane</keyword>
<dbReference type="SUPFAM" id="SSF51695">
    <property type="entry name" value="PLC-like phosphodiesterases"/>
    <property type="match status" value="1"/>
</dbReference>
<comment type="subcellular location">
    <subcellularLocation>
        <location evidence="1">Membrane</location>
    </subcellularLocation>
</comment>
<dbReference type="CDD" id="cd08612">
    <property type="entry name" value="GDPD_GDE4"/>
    <property type="match status" value="1"/>
</dbReference>
<evidence type="ECO:0000256" key="11">
    <source>
        <dbReference type="ARBA" id="ARBA00048580"/>
    </source>
</evidence>
<dbReference type="RefSeq" id="XP_035826726.1">
    <property type="nucleotide sequence ID" value="XM_035970833.1"/>
</dbReference>
<evidence type="ECO:0000256" key="12">
    <source>
        <dbReference type="ARBA" id="ARBA00048947"/>
    </source>
</evidence>
<sequence>MIFGRRILLYLSDNSSDNPFATFTVENSTLLQNYTSDGSASSSVSGFVGIMVFLALFGGYIFTSVLLLKFPTLLHRKKQIKFRPLHISHRGGAAENLENSMEAFKFAESVGTEMFELDCHLTKDEKVVVSHDNHLMRTCGMDVNISDTDYSELPPMKNRIRVDFFQSMYGEGEDQRIPLLEEVFRDFPHMPVNVDIKVDNELLMQKVDGLIRQYQREDLTAWGNRSNSICDKLYKLNPQVPLIFSMRKVVSLLVLFWTGLLPFVPIRESLLEVVVPGLLLDSEFIFDRQLSKKVKWFFWLMDKLLMRPSLISHLDKRGIQTYLWVLNREEDFERAMCLGVAGIMTDRVTLLADFLQRRKGGQAGNSYNSIENRTKLL</sequence>
<reference evidence="16 17" key="1">
    <citation type="submission" date="2025-05" db="UniProtKB">
        <authorList>
            <consortium name="RefSeq"/>
        </authorList>
    </citation>
    <scope>IDENTIFICATION</scope>
</reference>
<dbReference type="Pfam" id="PF03009">
    <property type="entry name" value="GDPD"/>
    <property type="match status" value="1"/>
</dbReference>
<dbReference type="GeneID" id="101861746"/>
<gene>
    <name evidence="16 17" type="primary">LOC101861746</name>
</gene>
<keyword evidence="6" id="KW-0443">Lipid metabolism</keyword>
<evidence type="ECO:0000313" key="16">
    <source>
        <dbReference type="RefSeq" id="XP_035826725.1"/>
    </source>
</evidence>
<name>A0ABM1VWD4_APLCA</name>
<keyword evidence="4" id="KW-0378">Hydrolase</keyword>
<evidence type="ECO:0000256" key="8">
    <source>
        <dbReference type="ARBA" id="ARBA00036083"/>
    </source>
</evidence>
<evidence type="ECO:0000256" key="7">
    <source>
        <dbReference type="ARBA" id="ARBA00023136"/>
    </source>
</evidence>
<evidence type="ECO:0000313" key="17">
    <source>
        <dbReference type="RefSeq" id="XP_035826726.1"/>
    </source>
</evidence>
<evidence type="ECO:0000256" key="1">
    <source>
        <dbReference type="ARBA" id="ARBA00004370"/>
    </source>
</evidence>
<feature type="transmembrane region" description="Helical" evidence="13">
    <location>
        <begin position="44"/>
        <end position="68"/>
    </location>
</feature>
<accession>A0ABM1VWD4</accession>
<dbReference type="RefSeq" id="XP_035826725.1">
    <property type="nucleotide sequence ID" value="XM_035970832.1"/>
</dbReference>